<evidence type="ECO:0000313" key="6">
    <source>
        <dbReference type="Proteomes" id="UP001596047"/>
    </source>
</evidence>
<name>A0ABW0W6J3_9BACL</name>
<dbReference type="PRINTS" id="PR00032">
    <property type="entry name" value="HTHARAC"/>
</dbReference>
<gene>
    <name evidence="5" type="ORF">ACFPYJ_26785</name>
</gene>
<dbReference type="PANTHER" id="PTHR43280:SF28">
    <property type="entry name" value="HTH-TYPE TRANSCRIPTIONAL ACTIVATOR RHAS"/>
    <property type="match status" value="1"/>
</dbReference>
<dbReference type="InterPro" id="IPR018060">
    <property type="entry name" value="HTH_AraC"/>
</dbReference>
<accession>A0ABW0W6J3</accession>
<dbReference type="SUPFAM" id="SSF46689">
    <property type="entry name" value="Homeodomain-like"/>
    <property type="match status" value="2"/>
</dbReference>
<dbReference type="Proteomes" id="UP001596047">
    <property type="component" value="Unassembled WGS sequence"/>
</dbReference>
<protein>
    <submittedName>
        <fullName evidence="5">AraC family transcriptional regulator</fullName>
    </submittedName>
</protein>
<dbReference type="Gene3D" id="1.10.10.60">
    <property type="entry name" value="Homeodomain-like"/>
    <property type="match status" value="2"/>
</dbReference>
<dbReference type="Gene3D" id="2.60.120.280">
    <property type="entry name" value="Regulatory protein AraC"/>
    <property type="match status" value="1"/>
</dbReference>
<reference evidence="6" key="1">
    <citation type="journal article" date="2019" name="Int. J. Syst. Evol. Microbiol.">
        <title>The Global Catalogue of Microorganisms (GCM) 10K type strain sequencing project: providing services to taxonomists for standard genome sequencing and annotation.</title>
        <authorList>
            <consortium name="The Broad Institute Genomics Platform"/>
            <consortium name="The Broad Institute Genome Sequencing Center for Infectious Disease"/>
            <person name="Wu L."/>
            <person name="Ma J."/>
        </authorList>
    </citation>
    <scope>NUCLEOTIDE SEQUENCE [LARGE SCALE GENOMIC DNA]</scope>
    <source>
        <strain evidence="6">CGMCC 1.3240</strain>
    </source>
</reference>
<evidence type="ECO:0000256" key="1">
    <source>
        <dbReference type="ARBA" id="ARBA00023015"/>
    </source>
</evidence>
<evidence type="ECO:0000256" key="2">
    <source>
        <dbReference type="ARBA" id="ARBA00023125"/>
    </source>
</evidence>
<dbReference type="InterPro" id="IPR003313">
    <property type="entry name" value="AraC-bd"/>
</dbReference>
<dbReference type="InterPro" id="IPR037923">
    <property type="entry name" value="HTH-like"/>
</dbReference>
<proteinExistence type="predicted"/>
<dbReference type="PROSITE" id="PS01124">
    <property type="entry name" value="HTH_ARAC_FAMILY_2"/>
    <property type="match status" value="1"/>
</dbReference>
<dbReference type="InterPro" id="IPR009057">
    <property type="entry name" value="Homeodomain-like_sf"/>
</dbReference>
<dbReference type="EMBL" id="JBHSOW010000102">
    <property type="protein sequence ID" value="MFC5652659.1"/>
    <property type="molecule type" value="Genomic_DNA"/>
</dbReference>
<keyword evidence="2" id="KW-0238">DNA-binding</keyword>
<evidence type="ECO:0000259" key="4">
    <source>
        <dbReference type="PROSITE" id="PS01124"/>
    </source>
</evidence>
<evidence type="ECO:0000313" key="5">
    <source>
        <dbReference type="EMBL" id="MFC5652659.1"/>
    </source>
</evidence>
<dbReference type="InterPro" id="IPR020449">
    <property type="entry name" value="Tscrpt_reg_AraC-type_HTH"/>
</dbReference>
<feature type="domain" description="HTH araC/xylS-type" evidence="4">
    <location>
        <begin position="183"/>
        <end position="281"/>
    </location>
</feature>
<dbReference type="PANTHER" id="PTHR43280">
    <property type="entry name" value="ARAC-FAMILY TRANSCRIPTIONAL REGULATOR"/>
    <property type="match status" value="1"/>
</dbReference>
<dbReference type="SMART" id="SM00342">
    <property type="entry name" value="HTH_ARAC"/>
    <property type="match status" value="1"/>
</dbReference>
<evidence type="ECO:0000256" key="3">
    <source>
        <dbReference type="ARBA" id="ARBA00023163"/>
    </source>
</evidence>
<dbReference type="RefSeq" id="WP_379191304.1">
    <property type="nucleotide sequence ID" value="NZ_JBHSOW010000102.1"/>
</dbReference>
<comment type="caution">
    <text evidence="5">The sequence shown here is derived from an EMBL/GenBank/DDBJ whole genome shotgun (WGS) entry which is preliminary data.</text>
</comment>
<dbReference type="SUPFAM" id="SSF51215">
    <property type="entry name" value="Regulatory protein AraC"/>
    <property type="match status" value="1"/>
</dbReference>
<keyword evidence="3" id="KW-0804">Transcription</keyword>
<keyword evidence="1" id="KW-0805">Transcription regulation</keyword>
<dbReference type="Pfam" id="PF12833">
    <property type="entry name" value="HTH_18"/>
    <property type="match status" value="1"/>
</dbReference>
<sequence length="293" mass="33704">MKANSSGTFGFRFSDSPHLALCSLFAVGHEYIRDAAYFWDGLTRTDGPLLLFQYTVKGEGVFESEHKIHRMDAQKAFLTEIPSDHRYYFPSSGSHWEFYFLLFRPRLVLPNWEEAKSKLGSTPYLPAGSRPVKLLKDIVIEASAGRISDPYLASSFVYQFISELCRFSSSNQRNREGWPEKIRLAALYIESQYASMVSLDQLADELRLSKYHLLRTFSTTVGMTPNDYLNRIRTERAMDLLRQTDWSIEQIAAQVGYSSGSYFIKVFRRFTGQTPGAFRSGSDQLVYNRLFFD</sequence>
<dbReference type="Pfam" id="PF02311">
    <property type="entry name" value="AraC_binding"/>
    <property type="match status" value="1"/>
</dbReference>
<keyword evidence="6" id="KW-1185">Reference proteome</keyword>
<organism evidence="5 6">
    <name type="scientific">Paenibacillus solisilvae</name>
    <dbReference type="NCBI Taxonomy" id="2486751"/>
    <lineage>
        <taxon>Bacteria</taxon>
        <taxon>Bacillati</taxon>
        <taxon>Bacillota</taxon>
        <taxon>Bacilli</taxon>
        <taxon>Bacillales</taxon>
        <taxon>Paenibacillaceae</taxon>
        <taxon>Paenibacillus</taxon>
    </lineage>
</organism>